<evidence type="ECO:0000256" key="1">
    <source>
        <dbReference type="SAM" id="MobiDB-lite"/>
    </source>
</evidence>
<name>A0A5T0EA30_CAMCO</name>
<comment type="caution">
    <text evidence="2">The sequence shown here is derived from an EMBL/GenBank/DDBJ whole genome shotgun (WGS) entry which is preliminary data.</text>
</comment>
<dbReference type="InterPro" id="IPR058078">
    <property type="entry name" value="Cj0814-like"/>
</dbReference>
<dbReference type="EMBL" id="AACAQG010000007">
    <property type="protein sequence ID" value="EAJ7779006.1"/>
    <property type="molecule type" value="Genomic_DNA"/>
</dbReference>
<protein>
    <submittedName>
        <fullName evidence="2">Uncharacterized protein</fullName>
    </submittedName>
</protein>
<accession>A0A5T0EA30</accession>
<organism evidence="2">
    <name type="scientific">Campylobacter coli</name>
    <dbReference type="NCBI Taxonomy" id="195"/>
    <lineage>
        <taxon>Bacteria</taxon>
        <taxon>Pseudomonadati</taxon>
        <taxon>Campylobacterota</taxon>
        <taxon>Epsilonproteobacteria</taxon>
        <taxon>Campylobacterales</taxon>
        <taxon>Campylobacteraceae</taxon>
        <taxon>Campylobacter</taxon>
    </lineage>
</organism>
<reference evidence="2" key="1">
    <citation type="submission" date="2018-05" db="EMBL/GenBank/DDBJ databases">
        <authorList>
            <consortium name="NARMS: The National Antimicrobial Resistance Monitoring System"/>
        </authorList>
    </citation>
    <scope>NUCLEOTIDE SEQUENCE</scope>
    <source>
        <strain evidence="2">FSIS1607015</strain>
    </source>
</reference>
<dbReference type="AlphaFoldDB" id="A0A5T0EA30"/>
<feature type="region of interest" description="Disordered" evidence="1">
    <location>
        <begin position="327"/>
        <end position="354"/>
    </location>
</feature>
<evidence type="ECO:0000313" key="2">
    <source>
        <dbReference type="EMBL" id="EAJ7779006.1"/>
    </source>
</evidence>
<proteinExistence type="predicted"/>
<dbReference type="NCBIfam" id="NF046095">
    <property type="entry name" value="flg_dep_Cj0814"/>
    <property type="match status" value="1"/>
</dbReference>
<sequence>MIGINSTFNNSFVNLNIKNNNNSSLNSNTSNANVKNLQDTQDTTKTSNKVLGYEVDKDGFFTSEFNKAAGIPKDYKIYAKGAENFVNYITNLNFKSFTNIDIAKSLGNAYKVFSQLIDEPSRNFTTEDLSKIPLGFSYDKKSFQVTNIYQTQKEFDSALSANNDLQIYQSSKQLALSFPSWNENSPNDYTKKNSDIFAPSSHIDIGASFYKNDNGTISKGGVLMAFFAGMSGQNPLMEGETTISGKLNGYDKNMSQNQVEDLNEFIKQNPIKYGITGDIGTDFTNILKLKNNISDIEEFKKQWLEMKAKSDKMGEVYQTEIANKKEVVSSQETSEEGKEKPFKPIQAESKSETYKDDNKMNELVKKLLETKFGTSDELELLFGMKFSDDDIGEFNKFLSQNTSAKIIDIKA</sequence>
<gene>
    <name evidence="2" type="ORF">BB944_03280</name>
</gene>